<dbReference type="InterPro" id="IPR000600">
    <property type="entry name" value="ROK"/>
</dbReference>
<comment type="caution">
    <text evidence="4">The sequence shown here is derived from an EMBL/GenBank/DDBJ whole genome shotgun (WGS) entry which is preliminary data.</text>
</comment>
<evidence type="ECO:0008006" key="6">
    <source>
        <dbReference type="Google" id="ProtNLM"/>
    </source>
</evidence>
<dbReference type="SUPFAM" id="SSF46785">
    <property type="entry name" value="Winged helix' DNA-binding domain"/>
    <property type="match status" value="1"/>
</dbReference>
<sequence length="388" mass="44419">MTMDADKKQTLTVSNIRNINVANIMQSILRDKTKTRSELAKENHISVMTVKHIVDDLIANDILVEKVCEGNDVGRKPKALQINEKYGNIVCINLTSVDEISFLIYDIYEVQKEEQTLEFDTGRSYRENLLRAVDMIKEKLAAMHTVTVGVAVFVPSAYYEDVDLVNYDLIADFKELHIRQLFTDAFGISNILILHDVVPAAWSEYESMDSESDSQFYFYCGHGVGGFFIHRGTAVMGEELMAGEVGKMLLLTDSAEKRFTTFEDMISVSVLNRKLREAGIGKTFKEVIRDYEEQGEDARRIVDEALDTIVRVLYNLLWVYNPGTLVVDSCYSDYSRLIMTRFQAFVESLANEAIPIHVEVRQALYDEYHMMRGCFHMVRDAWVDEINN</sequence>
<dbReference type="EMBL" id="BAABZQ010000001">
    <property type="protein sequence ID" value="GAA6497230.1"/>
    <property type="molecule type" value="Genomic_DNA"/>
</dbReference>
<organism evidence="4 5">
    <name type="scientific">Blautia parvula</name>
    <dbReference type="NCBI Taxonomy" id="2877527"/>
    <lineage>
        <taxon>Bacteria</taxon>
        <taxon>Bacillati</taxon>
        <taxon>Bacillota</taxon>
        <taxon>Clostridia</taxon>
        <taxon>Lachnospirales</taxon>
        <taxon>Lachnospiraceae</taxon>
        <taxon>Blautia</taxon>
    </lineage>
</organism>
<evidence type="ECO:0000313" key="4">
    <source>
        <dbReference type="EMBL" id="GAA6497230.1"/>
    </source>
</evidence>
<dbReference type="PANTHER" id="PTHR18964">
    <property type="entry name" value="ROK (REPRESSOR, ORF, KINASE) FAMILY"/>
    <property type="match status" value="1"/>
</dbReference>
<dbReference type="InterPro" id="IPR043129">
    <property type="entry name" value="ATPase_NBD"/>
</dbReference>
<keyword evidence="5" id="KW-1185">Reference proteome</keyword>
<evidence type="ECO:0000256" key="2">
    <source>
        <dbReference type="ARBA" id="ARBA00006479"/>
    </source>
</evidence>
<keyword evidence="3" id="KW-0859">Xylose metabolism</keyword>
<evidence type="ECO:0000313" key="5">
    <source>
        <dbReference type="Proteomes" id="UP001600941"/>
    </source>
</evidence>
<dbReference type="SUPFAM" id="SSF53067">
    <property type="entry name" value="Actin-like ATPase domain"/>
    <property type="match status" value="1"/>
</dbReference>
<reference evidence="4 5" key="1">
    <citation type="submission" date="2024-04" db="EMBL/GenBank/DDBJ databases">
        <title>Defined microbial consortia suppress multidrug-resistant proinflammatory Enterobacteriaceae via ecological control.</title>
        <authorList>
            <person name="Furuichi M."/>
            <person name="Kawaguchi T."/>
            <person name="Pust M."/>
            <person name="Yasuma K."/>
            <person name="Plichta D."/>
            <person name="Hasegawa N."/>
            <person name="Ohya T."/>
            <person name="Bhattarai S."/>
            <person name="Sasajima S."/>
            <person name="Aoto Y."/>
            <person name="Tuganbaev T."/>
            <person name="Yaginuma M."/>
            <person name="Ueda M."/>
            <person name="Okahashi N."/>
            <person name="Amafuji K."/>
            <person name="Kiridooshi Y."/>
            <person name="Sugita K."/>
            <person name="Strazar M."/>
            <person name="Skelly A."/>
            <person name="Suda W."/>
            <person name="Hattori M."/>
            <person name="Nakamoto N."/>
            <person name="Caballero S."/>
            <person name="Norman J."/>
            <person name="Olle B."/>
            <person name="Tanoue T."/>
            <person name="Arita M."/>
            <person name="Bucci V."/>
            <person name="Atarashi K."/>
            <person name="Xavier R."/>
            <person name="Honda K."/>
        </authorList>
    </citation>
    <scope>NUCLEOTIDE SEQUENCE [LARGE SCALE GENOMIC DNA]</scope>
    <source>
        <strain evidence="5">k34-0107-D12</strain>
    </source>
</reference>
<name>A0ABQ0BL29_9FIRM</name>
<dbReference type="InterPro" id="IPR036390">
    <property type="entry name" value="WH_DNA-bd_sf"/>
</dbReference>
<accession>A0ABQ0BL29</accession>
<dbReference type="Gene3D" id="3.30.420.40">
    <property type="match status" value="2"/>
</dbReference>
<proteinExistence type="inferred from homology"/>
<dbReference type="Proteomes" id="UP001600941">
    <property type="component" value="Unassembled WGS sequence"/>
</dbReference>
<evidence type="ECO:0000256" key="3">
    <source>
        <dbReference type="ARBA" id="ARBA00022629"/>
    </source>
</evidence>
<protein>
    <recommendedName>
        <fullName evidence="6">ROK family protein</fullName>
    </recommendedName>
</protein>
<dbReference type="RefSeq" id="WP_227210884.1">
    <property type="nucleotide sequence ID" value="NZ_BAABZQ010000001.1"/>
</dbReference>
<keyword evidence="3" id="KW-0119">Carbohydrate metabolism</keyword>
<dbReference type="InterPro" id="IPR036388">
    <property type="entry name" value="WH-like_DNA-bd_sf"/>
</dbReference>
<dbReference type="Gene3D" id="1.10.10.10">
    <property type="entry name" value="Winged helix-like DNA-binding domain superfamily/Winged helix DNA-binding domain"/>
    <property type="match status" value="1"/>
</dbReference>
<evidence type="ECO:0000256" key="1">
    <source>
        <dbReference type="ARBA" id="ARBA00002486"/>
    </source>
</evidence>
<dbReference type="PANTHER" id="PTHR18964:SF149">
    <property type="entry name" value="BIFUNCTIONAL UDP-N-ACETYLGLUCOSAMINE 2-EPIMERASE_N-ACETYLMANNOSAMINE KINASE"/>
    <property type="match status" value="1"/>
</dbReference>
<comment type="function">
    <text evidence="1">Transcriptional repressor of xylose-utilizing enzymes.</text>
</comment>
<gene>
    <name evidence="4" type="ORF">K340107D12_00460</name>
</gene>
<comment type="similarity">
    <text evidence="2">Belongs to the ROK (NagC/XylR) family.</text>
</comment>
<dbReference type="Pfam" id="PF00480">
    <property type="entry name" value="ROK"/>
    <property type="match status" value="1"/>
</dbReference>